<keyword evidence="3" id="KW-1185">Reference proteome</keyword>
<dbReference type="EMBL" id="BMZG01000001">
    <property type="protein sequence ID" value="GHA63874.1"/>
    <property type="molecule type" value="Genomic_DNA"/>
</dbReference>
<reference evidence="2" key="1">
    <citation type="journal article" date="2014" name="Int. J. Syst. Evol. Microbiol.">
        <title>Complete genome sequence of Corynebacterium casei LMG S-19264T (=DSM 44701T), isolated from a smear-ripened cheese.</title>
        <authorList>
            <consortium name="US DOE Joint Genome Institute (JGI-PGF)"/>
            <person name="Walter F."/>
            <person name="Albersmeier A."/>
            <person name="Kalinowski J."/>
            <person name="Ruckert C."/>
        </authorList>
    </citation>
    <scope>NUCLEOTIDE SEQUENCE</scope>
    <source>
        <strain evidence="2">KCTC 32501</strain>
    </source>
</reference>
<proteinExistence type="predicted"/>
<organism evidence="2 3">
    <name type="scientific">Formosimonas limnophila</name>
    <dbReference type="NCBI Taxonomy" id="1384487"/>
    <lineage>
        <taxon>Bacteria</taxon>
        <taxon>Pseudomonadati</taxon>
        <taxon>Pseudomonadota</taxon>
        <taxon>Betaproteobacteria</taxon>
        <taxon>Burkholderiales</taxon>
        <taxon>Burkholderiaceae</taxon>
        <taxon>Formosimonas</taxon>
    </lineage>
</organism>
<feature type="transmembrane region" description="Helical" evidence="1">
    <location>
        <begin position="96"/>
        <end position="117"/>
    </location>
</feature>
<dbReference type="Proteomes" id="UP000614287">
    <property type="component" value="Unassembled WGS sequence"/>
</dbReference>
<accession>A0A8J3CJC5</accession>
<feature type="transmembrane region" description="Helical" evidence="1">
    <location>
        <begin position="12"/>
        <end position="32"/>
    </location>
</feature>
<dbReference type="Pfam" id="PF16872">
    <property type="entry name" value="putAbiC"/>
    <property type="match status" value="1"/>
</dbReference>
<evidence type="ECO:0000313" key="3">
    <source>
        <dbReference type="Proteomes" id="UP000614287"/>
    </source>
</evidence>
<keyword evidence="1" id="KW-0812">Transmembrane</keyword>
<dbReference type="AlphaFoldDB" id="A0A8J3CJC5"/>
<feature type="transmembrane region" description="Helical" evidence="1">
    <location>
        <begin position="52"/>
        <end position="70"/>
    </location>
</feature>
<sequence length="302" mass="34655">MCTLSCILFTQIVLFTFVALLFVLSVVILYFFNEIFKNIMGYKSMKASIKYVFGFVGVSLFVWLFYKYVWQIPLWPEIPPVQAPTVNDLRGQFGDFFGGVLNPIIGLATVMLALRAYHDEKVKDRETAKTTNFLKMYETYVSLAAKDRHSIKSVVWGSTIVSFDNKGVGVGKSELLYAIEKEAVSSHLKNNDFYKYAPLLRITYHLLKRELIQDGTQKWDNIRFFRAQLTEDELILMAVNCLWDDEGRDGLAEVAKKAGLFKHLKTQLFVSLLKNEADSDGFFNIKITEDKYKANPVILDKK</sequence>
<comment type="caution">
    <text evidence="2">The sequence shown here is derived from an EMBL/GenBank/DDBJ whole genome shotgun (WGS) entry which is preliminary data.</text>
</comment>
<evidence type="ECO:0000313" key="2">
    <source>
        <dbReference type="EMBL" id="GHA63874.1"/>
    </source>
</evidence>
<protein>
    <submittedName>
        <fullName evidence="2">Uncharacterized protein</fullName>
    </submittedName>
</protein>
<gene>
    <name evidence="2" type="ORF">GCM10009007_00210</name>
</gene>
<reference evidence="2" key="2">
    <citation type="submission" date="2020-09" db="EMBL/GenBank/DDBJ databases">
        <authorList>
            <person name="Sun Q."/>
            <person name="Kim S."/>
        </authorList>
    </citation>
    <scope>NUCLEOTIDE SEQUENCE</scope>
    <source>
        <strain evidence="2">KCTC 32501</strain>
    </source>
</reference>
<keyword evidence="1" id="KW-1133">Transmembrane helix</keyword>
<keyword evidence="1" id="KW-0472">Membrane</keyword>
<dbReference type="InterPro" id="IPR031709">
    <property type="entry name" value="PutAbiC"/>
</dbReference>
<name>A0A8J3CJC5_9BURK</name>
<evidence type="ECO:0000256" key="1">
    <source>
        <dbReference type="SAM" id="Phobius"/>
    </source>
</evidence>